<evidence type="ECO:0000313" key="2">
    <source>
        <dbReference type="EMBL" id="MDW9214053.1"/>
    </source>
</evidence>
<sequence>MMEDKVQGFINYYTSQETLEILFLSIIMYACYLLIVVNYNYRYLQMQPKIDAFIMPMSLPIFLIAWLIYDKLPRSYSLFVEMHNSMITYVSIPLIVIGIFNLVYVSYYGFTYIIEKIDNYKRRNRIEFTKTEKEIFSFCLDRFLNYKETYLYNDSSLVVEGTEVLYKSLLSLHILNPKDICECFSLRNYEWLLLSYPEKHPIKKYYTQFEDFPLSVQEGMEESGRFRNMNEFIRSSIREYKLNQETKKL</sequence>
<dbReference type="EMBL" id="JAWQCK010000011">
    <property type="protein sequence ID" value="MDW9214053.1"/>
    <property type="molecule type" value="Genomic_DNA"/>
</dbReference>
<protein>
    <submittedName>
        <fullName evidence="2">Uncharacterized protein</fullName>
    </submittedName>
</protein>
<keyword evidence="1" id="KW-0812">Transmembrane</keyword>
<gene>
    <name evidence="2" type="ORF">BTTOUR_35475</name>
</gene>
<evidence type="ECO:0000256" key="1">
    <source>
        <dbReference type="SAM" id="Phobius"/>
    </source>
</evidence>
<feature type="transmembrane region" description="Helical" evidence="1">
    <location>
        <begin position="53"/>
        <end position="69"/>
    </location>
</feature>
<proteinExistence type="predicted"/>
<keyword evidence="1" id="KW-1133">Transmembrane helix</keyword>
<dbReference type="AlphaFoldDB" id="A0ABD5I9R2"/>
<name>A0ABD5I9R2_BACTU</name>
<dbReference type="RefSeq" id="WP_003308707.1">
    <property type="nucleotide sequence ID" value="NZ_NFEB01000143.1"/>
</dbReference>
<evidence type="ECO:0000313" key="3">
    <source>
        <dbReference type="Proteomes" id="UP001272716"/>
    </source>
</evidence>
<comment type="caution">
    <text evidence="2">The sequence shown here is derived from an EMBL/GenBank/DDBJ whole genome shotgun (WGS) entry which is preliminary data.</text>
</comment>
<dbReference type="Proteomes" id="UP001272716">
    <property type="component" value="Unassembled WGS sequence"/>
</dbReference>
<feature type="transmembrane region" description="Helical" evidence="1">
    <location>
        <begin position="89"/>
        <end position="114"/>
    </location>
</feature>
<reference evidence="2 3" key="1">
    <citation type="submission" date="2023-10" db="EMBL/GenBank/DDBJ databases">
        <title>Draft Genome Sequence of Bacillus thuringiensis serovar. toumanoffi 4059: Identification of a Novel Cry Protein Candidate.</title>
        <authorList>
            <person name="Murdoch R.W."/>
            <person name="Gemler B."/>
            <person name="Heater B.S."/>
        </authorList>
    </citation>
    <scope>NUCLEOTIDE SEQUENCE [LARGE SCALE GENOMIC DNA]</scope>
    <source>
        <strain evidence="2 3">4059</strain>
    </source>
</reference>
<dbReference type="PROSITE" id="PS51257">
    <property type="entry name" value="PROKAR_LIPOPROTEIN"/>
    <property type="match status" value="1"/>
</dbReference>
<keyword evidence="1" id="KW-0472">Membrane</keyword>
<accession>A0ABD5I9R2</accession>
<organism evidence="2 3">
    <name type="scientific">Bacillus thuringiensis serovar toumanoffi</name>
    <dbReference type="NCBI Taxonomy" id="180862"/>
    <lineage>
        <taxon>Bacteria</taxon>
        <taxon>Bacillati</taxon>
        <taxon>Bacillota</taxon>
        <taxon>Bacilli</taxon>
        <taxon>Bacillales</taxon>
        <taxon>Bacillaceae</taxon>
        <taxon>Bacillus</taxon>
        <taxon>Bacillus cereus group</taxon>
    </lineage>
</organism>
<feature type="transmembrane region" description="Helical" evidence="1">
    <location>
        <begin position="21"/>
        <end position="41"/>
    </location>
</feature>